<evidence type="ECO:0000259" key="4">
    <source>
        <dbReference type="PROSITE" id="PS50048"/>
    </source>
</evidence>
<dbReference type="GO" id="GO:0000981">
    <property type="term" value="F:DNA-binding transcription factor activity, RNA polymerase II-specific"/>
    <property type="evidence" value="ECO:0007669"/>
    <property type="project" value="InterPro"/>
</dbReference>
<dbReference type="GO" id="GO:0008270">
    <property type="term" value="F:zinc ion binding"/>
    <property type="evidence" value="ECO:0007669"/>
    <property type="project" value="InterPro"/>
</dbReference>
<gene>
    <name evidence="6" type="ORF">K489DRAFT_412221</name>
</gene>
<feature type="domain" description="Zn(2)-C6 fungal-type" evidence="4">
    <location>
        <begin position="166"/>
        <end position="195"/>
    </location>
</feature>
<dbReference type="Gene3D" id="4.10.240.10">
    <property type="entry name" value="Zn(2)-C6 fungal-type DNA-binding domain"/>
    <property type="match status" value="1"/>
</dbReference>
<dbReference type="PROSITE" id="PS00463">
    <property type="entry name" value="ZN2_CY6_FUNGAL_1"/>
    <property type="match status" value="1"/>
</dbReference>
<evidence type="ECO:0000256" key="1">
    <source>
        <dbReference type="ARBA" id="ARBA00023242"/>
    </source>
</evidence>
<feature type="region of interest" description="Disordered" evidence="3">
    <location>
        <begin position="94"/>
        <end position="122"/>
    </location>
</feature>
<dbReference type="Pfam" id="PF00172">
    <property type="entry name" value="Zn_clus"/>
    <property type="match status" value="1"/>
</dbReference>
<dbReference type="GeneID" id="54365703"/>
<keyword evidence="1" id="KW-0539">Nucleus</keyword>
<dbReference type="SUPFAM" id="SSF57701">
    <property type="entry name" value="Zn2/Cys6 DNA-binding domain"/>
    <property type="match status" value="1"/>
</dbReference>
<reference evidence="6" key="2">
    <citation type="submission" date="2020-04" db="EMBL/GenBank/DDBJ databases">
        <authorList>
            <consortium name="NCBI Genome Project"/>
        </authorList>
    </citation>
    <scope>NUCLEOTIDE SEQUENCE</scope>
    <source>
        <strain evidence="6">CBS 342.82</strain>
    </source>
</reference>
<evidence type="ECO:0000256" key="2">
    <source>
        <dbReference type="SAM" id="Coils"/>
    </source>
</evidence>
<keyword evidence="2" id="KW-0175">Coiled coil</keyword>
<evidence type="ECO:0000256" key="3">
    <source>
        <dbReference type="SAM" id="MobiDB-lite"/>
    </source>
</evidence>
<accession>A0A6J3M027</accession>
<dbReference type="PROSITE" id="PS50048">
    <property type="entry name" value="ZN2_CY6_FUNGAL_2"/>
    <property type="match status" value="1"/>
</dbReference>
<feature type="region of interest" description="Disordered" evidence="3">
    <location>
        <begin position="137"/>
        <end position="164"/>
    </location>
</feature>
<reference evidence="6" key="1">
    <citation type="submission" date="2020-01" db="EMBL/GenBank/DDBJ databases">
        <authorList>
            <consortium name="DOE Joint Genome Institute"/>
            <person name="Haridas S."/>
            <person name="Albert R."/>
            <person name="Binder M."/>
            <person name="Bloem J."/>
            <person name="Labutti K."/>
            <person name="Salamov A."/>
            <person name="Andreopoulos B."/>
            <person name="Baker S.E."/>
            <person name="Barry K."/>
            <person name="Bills G."/>
            <person name="Bluhm B.H."/>
            <person name="Cannon C."/>
            <person name="Castanera R."/>
            <person name="Culley D.E."/>
            <person name="Daum C."/>
            <person name="Ezra D."/>
            <person name="Gonzalez J.B."/>
            <person name="Henrissat B."/>
            <person name="Kuo A."/>
            <person name="Liang C."/>
            <person name="Lipzen A."/>
            <person name="Lutzoni F."/>
            <person name="Magnuson J."/>
            <person name="Mondo S."/>
            <person name="Nolan M."/>
            <person name="Ohm R."/>
            <person name="Pangilinan J."/>
            <person name="Park H.-J."/>
            <person name="Ramirez L."/>
            <person name="Alfaro M."/>
            <person name="Sun H."/>
            <person name="Tritt A."/>
            <person name="Yoshinaga Y."/>
            <person name="Zwiers L.-H."/>
            <person name="Turgeon B.G."/>
            <person name="Goodwin S.B."/>
            <person name="Spatafora J.W."/>
            <person name="Crous P.W."/>
            <person name="Grigoriev I.V."/>
        </authorList>
    </citation>
    <scope>NUCLEOTIDE SEQUENCE</scope>
    <source>
        <strain evidence="6">CBS 342.82</strain>
    </source>
</reference>
<dbReference type="OrthoDB" id="4356994at2759"/>
<keyword evidence="5" id="KW-1185">Reference proteome</keyword>
<dbReference type="AlphaFoldDB" id="A0A6J3M027"/>
<name>A0A6J3M027_9PEZI</name>
<evidence type="ECO:0000313" key="5">
    <source>
        <dbReference type="Proteomes" id="UP000504637"/>
    </source>
</evidence>
<protein>
    <recommendedName>
        <fullName evidence="4">Zn(2)-C6 fungal-type domain-containing protein</fullName>
    </recommendedName>
</protein>
<evidence type="ECO:0000313" key="6">
    <source>
        <dbReference type="RefSeq" id="XP_033457278.1"/>
    </source>
</evidence>
<dbReference type="Proteomes" id="UP000504637">
    <property type="component" value="Unplaced"/>
</dbReference>
<dbReference type="RefSeq" id="XP_033457278.1">
    <property type="nucleotide sequence ID" value="XM_033607904.1"/>
</dbReference>
<feature type="compositionally biased region" description="Low complexity" evidence="3">
    <location>
        <begin position="94"/>
        <end position="115"/>
    </location>
</feature>
<reference evidence="6" key="3">
    <citation type="submission" date="2025-08" db="UniProtKB">
        <authorList>
            <consortium name="RefSeq"/>
        </authorList>
    </citation>
    <scope>IDENTIFICATION</scope>
    <source>
        <strain evidence="6">CBS 342.82</strain>
    </source>
</reference>
<proteinExistence type="predicted"/>
<dbReference type="InterPro" id="IPR053181">
    <property type="entry name" value="EcdB-like_regulator"/>
</dbReference>
<dbReference type="InterPro" id="IPR001138">
    <property type="entry name" value="Zn2Cys6_DnaBD"/>
</dbReference>
<dbReference type="PANTHER" id="PTHR47785">
    <property type="entry name" value="ZN(II)2CYS6 TRANSCRIPTION FACTOR (EUROFUNG)-RELATED-RELATED"/>
    <property type="match status" value="1"/>
</dbReference>
<organism evidence="6">
    <name type="scientific">Dissoconium aciculare CBS 342.82</name>
    <dbReference type="NCBI Taxonomy" id="1314786"/>
    <lineage>
        <taxon>Eukaryota</taxon>
        <taxon>Fungi</taxon>
        <taxon>Dikarya</taxon>
        <taxon>Ascomycota</taxon>
        <taxon>Pezizomycotina</taxon>
        <taxon>Dothideomycetes</taxon>
        <taxon>Dothideomycetidae</taxon>
        <taxon>Mycosphaerellales</taxon>
        <taxon>Dissoconiaceae</taxon>
        <taxon>Dissoconium</taxon>
    </lineage>
</organism>
<dbReference type="SMART" id="SM00066">
    <property type="entry name" value="GAL4"/>
    <property type="match status" value="1"/>
</dbReference>
<dbReference type="CDD" id="cd00067">
    <property type="entry name" value="GAL4"/>
    <property type="match status" value="1"/>
</dbReference>
<feature type="coiled-coil region" evidence="2">
    <location>
        <begin position="207"/>
        <end position="248"/>
    </location>
</feature>
<sequence>MQSTESFDSHASGSPMAYAVDGHQMFYPHDMTAYNSSFNAPQEIFYANPQFISPNASFSTQPDCGIMDDYHQVRHDSSNEFAPTAMVPPVPSLMSSMSSLESSPMQSTSSQQSTTANVGVPSSQSLQSHVALRMYTGSPTRPQHRVGKFSTYQSSRPTRNKRTGVACDPCRAKKQKCDGAKRCHQCATNNIECKYREVEPKSSGNVLEQLARLAANSAETIQDLHQKLDDVTSRLRQLEGQLEKMQHRCGRCNTLHADSPDSKNVISPRL</sequence>
<dbReference type="InterPro" id="IPR036864">
    <property type="entry name" value="Zn2-C6_fun-type_DNA-bd_sf"/>
</dbReference>